<accession>A0A1G9UGC1</accession>
<dbReference type="EMBL" id="LT629701">
    <property type="protein sequence ID" value="SDM58605.1"/>
    <property type="molecule type" value="Genomic_DNA"/>
</dbReference>
<sequence length="220" mass="24520">MQDEEVHEDLAAALERVDHAFASYPRRAVLDGCPHCSSRTEVHEHDLFSLSIRLGNTVGDRDDVKSLLPVLFRSLVGSDDLDPGIVLGKLAQEEWRTWPLEEQQAVDQYLDALWLALVSDFPSQLGAFAGAADFLDAAARTGDGIERFLTAWDTTGGVEADRQLALLVNDFDFRARRRGEVLVAWLCRESTRDRLMAAYERDCDCSWAGELAEAHDRVSG</sequence>
<dbReference type="AlphaFoldDB" id="A0A1G9UGC1"/>
<name>A0A1G9UGC1_ALLAB</name>
<evidence type="ECO:0000313" key="2">
    <source>
        <dbReference type="Proteomes" id="UP000183376"/>
    </source>
</evidence>
<evidence type="ECO:0000313" key="1">
    <source>
        <dbReference type="EMBL" id="SDM58605.1"/>
    </source>
</evidence>
<proteinExistence type="predicted"/>
<organism evidence="1 2">
    <name type="scientific">Allokutzneria albata</name>
    <name type="common">Kibdelosporangium albatum</name>
    <dbReference type="NCBI Taxonomy" id="211114"/>
    <lineage>
        <taxon>Bacteria</taxon>
        <taxon>Bacillati</taxon>
        <taxon>Actinomycetota</taxon>
        <taxon>Actinomycetes</taxon>
        <taxon>Pseudonocardiales</taxon>
        <taxon>Pseudonocardiaceae</taxon>
        <taxon>Allokutzneria</taxon>
    </lineage>
</organism>
<keyword evidence="2" id="KW-1185">Reference proteome</keyword>
<protein>
    <submittedName>
        <fullName evidence="1">Uncharacterized protein</fullName>
    </submittedName>
</protein>
<gene>
    <name evidence="1" type="ORF">SAMN04489726_2378</name>
</gene>
<dbReference type="eggNOG" id="ENOG5032DPN">
    <property type="taxonomic scope" value="Bacteria"/>
</dbReference>
<dbReference type="Proteomes" id="UP000183376">
    <property type="component" value="Chromosome I"/>
</dbReference>
<reference evidence="1 2" key="1">
    <citation type="submission" date="2016-10" db="EMBL/GenBank/DDBJ databases">
        <authorList>
            <person name="de Groot N.N."/>
        </authorList>
    </citation>
    <scope>NUCLEOTIDE SEQUENCE [LARGE SCALE GENOMIC DNA]</scope>
    <source>
        <strain evidence="1 2">DSM 44149</strain>
    </source>
</reference>